<keyword evidence="10" id="KW-0411">Iron-sulfur</keyword>
<dbReference type="RefSeq" id="WP_318750862.1">
    <property type="nucleotide sequence ID" value="NZ_CP132508.1"/>
</dbReference>
<dbReference type="InterPro" id="IPR005122">
    <property type="entry name" value="Uracil-DNA_glycosylase-like"/>
</dbReference>
<dbReference type="PANTHER" id="PTHR33693">
    <property type="entry name" value="TYPE-5 URACIL-DNA GLYCOSYLASE"/>
    <property type="match status" value="1"/>
</dbReference>
<keyword evidence="8 14" id="KW-0378">Hydrolase</keyword>
<dbReference type="PANTHER" id="PTHR33693:SF1">
    <property type="entry name" value="TYPE-4 URACIL-DNA GLYCOSYLASE"/>
    <property type="match status" value="1"/>
</dbReference>
<protein>
    <recommendedName>
        <fullName evidence="4">Type-4 uracil-DNA glycosylase</fullName>
        <ecNumber evidence="3">3.2.2.27</ecNumber>
    </recommendedName>
</protein>
<keyword evidence="5" id="KW-0004">4Fe-4S</keyword>
<dbReference type="NCBIfam" id="TIGR00758">
    <property type="entry name" value="UDG_fam4"/>
    <property type="match status" value="1"/>
</dbReference>
<name>A0ABZ0QPA5_9FIRM</name>
<dbReference type="GO" id="GO:0004844">
    <property type="term" value="F:uracil DNA N-glycosylase activity"/>
    <property type="evidence" value="ECO:0007669"/>
    <property type="project" value="UniProtKB-EC"/>
</dbReference>
<keyword evidence="9" id="KW-0408">Iron</keyword>
<dbReference type="Proteomes" id="UP001304683">
    <property type="component" value="Chromosome"/>
</dbReference>
<dbReference type="Gene3D" id="3.40.470.10">
    <property type="entry name" value="Uracil-DNA glycosylase-like domain"/>
    <property type="match status" value="1"/>
</dbReference>
<dbReference type="InterPro" id="IPR051536">
    <property type="entry name" value="UDG_Type-4/5"/>
</dbReference>
<feature type="compositionally biased region" description="Low complexity" evidence="12">
    <location>
        <begin position="211"/>
        <end position="220"/>
    </location>
</feature>
<dbReference type="InterPro" id="IPR036895">
    <property type="entry name" value="Uracil-DNA_glycosylase-like_sf"/>
</dbReference>
<gene>
    <name evidence="14" type="ORF">Q5761_01175</name>
</gene>
<keyword evidence="15" id="KW-1185">Reference proteome</keyword>
<evidence type="ECO:0000256" key="6">
    <source>
        <dbReference type="ARBA" id="ARBA00022723"/>
    </source>
</evidence>
<feature type="domain" description="Uracil-DNA glycosylase-like" evidence="13">
    <location>
        <begin position="38"/>
        <end position="185"/>
    </location>
</feature>
<evidence type="ECO:0000259" key="13">
    <source>
        <dbReference type="SMART" id="SM00986"/>
    </source>
</evidence>
<evidence type="ECO:0000256" key="1">
    <source>
        <dbReference type="ARBA" id="ARBA00001400"/>
    </source>
</evidence>
<comment type="similarity">
    <text evidence="2">Belongs to the uracil-DNA glycosylase (UDG) superfamily. Type 4 (UDGa) family.</text>
</comment>
<evidence type="ECO:0000256" key="5">
    <source>
        <dbReference type="ARBA" id="ARBA00022485"/>
    </source>
</evidence>
<organism evidence="14 15">
    <name type="scientific">Thermaerobacter composti</name>
    <dbReference type="NCBI Taxonomy" id="554949"/>
    <lineage>
        <taxon>Bacteria</taxon>
        <taxon>Bacillati</taxon>
        <taxon>Bacillota</taxon>
        <taxon>Clostridia</taxon>
        <taxon>Eubacteriales</taxon>
        <taxon>Clostridiales Family XVII. Incertae Sedis</taxon>
        <taxon>Thermaerobacter</taxon>
    </lineage>
</organism>
<evidence type="ECO:0000256" key="8">
    <source>
        <dbReference type="ARBA" id="ARBA00022801"/>
    </source>
</evidence>
<keyword evidence="11" id="KW-0234">DNA repair</keyword>
<dbReference type="EMBL" id="CP132508">
    <property type="protein sequence ID" value="WPD19315.1"/>
    <property type="molecule type" value="Genomic_DNA"/>
</dbReference>
<evidence type="ECO:0000256" key="10">
    <source>
        <dbReference type="ARBA" id="ARBA00023014"/>
    </source>
</evidence>
<evidence type="ECO:0000256" key="9">
    <source>
        <dbReference type="ARBA" id="ARBA00023004"/>
    </source>
</evidence>
<accession>A0ABZ0QPA5</accession>
<dbReference type="EC" id="3.2.2.27" evidence="3"/>
<proteinExistence type="inferred from homology"/>
<keyword evidence="6" id="KW-0479">Metal-binding</keyword>
<feature type="compositionally biased region" description="Low complexity" evidence="12">
    <location>
        <begin position="234"/>
        <end position="276"/>
    </location>
</feature>
<dbReference type="InterPro" id="IPR005273">
    <property type="entry name" value="Ura-DNA_glyco_family4"/>
</dbReference>
<evidence type="ECO:0000256" key="12">
    <source>
        <dbReference type="SAM" id="MobiDB-lite"/>
    </source>
</evidence>
<dbReference type="Pfam" id="PF03167">
    <property type="entry name" value="UDG"/>
    <property type="match status" value="1"/>
</dbReference>
<sequence length="344" mass="35012">MARPEAELMRIADMATLERVVKGCTACRLRAGCRGVVFGDGNPAARVMLIGEGPGADEDRLGRPFVGRAGQLLDRILAACGFDRRRHVYIANVVKCRPPGNRTPTPDERAACLPNLRAQMRLVNPAIVVLLGSTALQALIDPAARITRCRGQWIHRDGIWYMPTYHPAALLRNPALKRDCWHDFKKVIDKYRELVDPAHVAPHHPPEAADEPAAGREPAGGAPPAPARPGGPGAHAAPAGRPGSPGGAARPEGFGGLRQAAAAAEPPASSQAAGSAARDDGAEGAGAAGPGTQLTLFDPVPGGAGTAAAGDAAAAAGGTGTRAAGRGGRDRPGPGPAGGEGAAS</sequence>
<evidence type="ECO:0000256" key="7">
    <source>
        <dbReference type="ARBA" id="ARBA00022763"/>
    </source>
</evidence>
<dbReference type="CDD" id="cd10030">
    <property type="entry name" value="UDG-F4_TTUDGA_SPO1dp_like"/>
    <property type="match status" value="1"/>
</dbReference>
<evidence type="ECO:0000256" key="4">
    <source>
        <dbReference type="ARBA" id="ARBA00019403"/>
    </source>
</evidence>
<evidence type="ECO:0000313" key="15">
    <source>
        <dbReference type="Proteomes" id="UP001304683"/>
    </source>
</evidence>
<dbReference type="SMART" id="SM00986">
    <property type="entry name" value="UDG"/>
    <property type="match status" value="1"/>
</dbReference>
<evidence type="ECO:0000256" key="11">
    <source>
        <dbReference type="ARBA" id="ARBA00023204"/>
    </source>
</evidence>
<evidence type="ECO:0000256" key="2">
    <source>
        <dbReference type="ARBA" id="ARBA00006521"/>
    </source>
</evidence>
<feature type="compositionally biased region" description="Low complexity" evidence="12">
    <location>
        <begin position="306"/>
        <end position="324"/>
    </location>
</feature>
<reference evidence="14 15" key="1">
    <citation type="submission" date="2023-08" db="EMBL/GenBank/DDBJ databases">
        <title>Genome sequence of Thermaerobacter compostii strain Ins1, a spore-forming filamentous bacterium isolated from a deep geothermal reservoir.</title>
        <authorList>
            <person name="Bregnard D."/>
            <person name="Gonzalez D."/>
            <person name="Junier P."/>
        </authorList>
    </citation>
    <scope>NUCLEOTIDE SEQUENCE [LARGE SCALE GENOMIC DNA]</scope>
    <source>
        <strain evidence="14 15">Ins1</strain>
    </source>
</reference>
<dbReference type="SMART" id="SM00987">
    <property type="entry name" value="UreE_C"/>
    <property type="match status" value="1"/>
</dbReference>
<evidence type="ECO:0000256" key="3">
    <source>
        <dbReference type="ARBA" id="ARBA00012030"/>
    </source>
</evidence>
<evidence type="ECO:0000313" key="14">
    <source>
        <dbReference type="EMBL" id="WPD19315.1"/>
    </source>
</evidence>
<comment type="catalytic activity">
    <reaction evidence="1">
        <text>Hydrolyzes single-stranded DNA or mismatched double-stranded DNA and polynucleotides, releasing free uracil.</text>
        <dbReference type="EC" id="3.2.2.27"/>
    </reaction>
</comment>
<feature type="region of interest" description="Disordered" evidence="12">
    <location>
        <begin position="200"/>
        <end position="344"/>
    </location>
</feature>
<keyword evidence="7" id="KW-0227">DNA damage</keyword>
<dbReference type="SUPFAM" id="SSF52141">
    <property type="entry name" value="Uracil-DNA glycosylase-like"/>
    <property type="match status" value="1"/>
</dbReference>
<keyword evidence="14" id="KW-0326">Glycosidase</keyword>